<evidence type="ECO:0000313" key="2">
    <source>
        <dbReference type="EMBL" id="CAG8541739.1"/>
    </source>
</evidence>
<reference evidence="2" key="1">
    <citation type="submission" date="2021-06" db="EMBL/GenBank/DDBJ databases">
        <authorList>
            <person name="Kallberg Y."/>
            <person name="Tangrot J."/>
            <person name="Rosling A."/>
        </authorList>
    </citation>
    <scope>NUCLEOTIDE SEQUENCE</scope>
    <source>
        <strain evidence="2">IN212</strain>
    </source>
</reference>
<feature type="region of interest" description="Disordered" evidence="1">
    <location>
        <begin position="116"/>
        <end position="137"/>
    </location>
</feature>
<dbReference type="Proteomes" id="UP000789396">
    <property type="component" value="Unassembled WGS sequence"/>
</dbReference>
<organism evidence="2 3">
    <name type="scientific">Racocetra fulgida</name>
    <dbReference type="NCBI Taxonomy" id="60492"/>
    <lineage>
        <taxon>Eukaryota</taxon>
        <taxon>Fungi</taxon>
        <taxon>Fungi incertae sedis</taxon>
        <taxon>Mucoromycota</taxon>
        <taxon>Glomeromycotina</taxon>
        <taxon>Glomeromycetes</taxon>
        <taxon>Diversisporales</taxon>
        <taxon>Gigasporaceae</taxon>
        <taxon>Racocetra</taxon>
    </lineage>
</organism>
<sequence length="256" mass="29294">MNNLIPNEAILITAPKNIKIIDQTSATRLKAISKKNKSKRKQASNLTMNKMIQKDVALNTKPQEEKFKNETPYTISKKNKSKRQKQKYMQYTTSFRIENQSRSNSLPVEFNSMPKHKIPLRSNSSPNTTSGISSNAFPSFSNVTNENIFSSQLTKEPESYEENINKILHEEFFTEEFLTEEFPTVVWASDLIGGINYPTSYNNVQSVDQNCVQEFDTTNLCCSPNYNIITELFDTSSTSYHASASHDINRMYSHNE</sequence>
<protein>
    <submittedName>
        <fullName evidence="2">9448_t:CDS:1</fullName>
    </submittedName>
</protein>
<comment type="caution">
    <text evidence="2">The sequence shown here is derived from an EMBL/GenBank/DDBJ whole genome shotgun (WGS) entry which is preliminary data.</text>
</comment>
<feature type="compositionally biased region" description="Polar residues" evidence="1">
    <location>
        <begin position="121"/>
        <end position="137"/>
    </location>
</feature>
<evidence type="ECO:0000313" key="3">
    <source>
        <dbReference type="Proteomes" id="UP000789396"/>
    </source>
</evidence>
<accession>A0A9N9FL37</accession>
<name>A0A9N9FL37_9GLOM</name>
<keyword evidence="3" id="KW-1185">Reference proteome</keyword>
<evidence type="ECO:0000256" key="1">
    <source>
        <dbReference type="SAM" id="MobiDB-lite"/>
    </source>
</evidence>
<dbReference type="EMBL" id="CAJVPZ010004138">
    <property type="protein sequence ID" value="CAG8541739.1"/>
    <property type="molecule type" value="Genomic_DNA"/>
</dbReference>
<gene>
    <name evidence="2" type="ORF">RFULGI_LOCUS4253</name>
</gene>
<proteinExistence type="predicted"/>
<dbReference type="AlphaFoldDB" id="A0A9N9FL37"/>